<organism evidence="1">
    <name type="scientific">Lymantria dispar multicapsid nuclear polyhedrosis virus</name>
    <name type="common">LdMNPV</name>
    <dbReference type="NCBI Taxonomy" id="10449"/>
    <lineage>
        <taxon>Viruses</taxon>
        <taxon>Viruses incertae sedis</taxon>
        <taxon>Naldaviricetes</taxon>
        <taxon>Lefavirales</taxon>
        <taxon>Baculoviridae</taxon>
        <taxon>Alphabaculovirus</taxon>
        <taxon>Alphabaculovirus lydisparis</taxon>
    </lineage>
</organism>
<reference evidence="1" key="1">
    <citation type="submission" date="2019-11" db="EMBL/GenBank/DDBJ databases">
        <title>Strain of Lymantria dispar multiple nucleopolyhedrovirus, used for insecticide preparation.</title>
        <authorList>
            <person name="Kolosov A.V."/>
            <person name="Moiseeva A.A."/>
            <person name="Okhlopkova O.V."/>
            <person name="Safatov A.S."/>
        </authorList>
    </citation>
    <scope>NUCLEOTIDE SEQUENCE</scope>
    <source>
        <strain evidence="1">NSh-07</strain>
    </source>
</reference>
<accession>A0A6H0F338</accession>
<protein>
    <submittedName>
        <fullName evidence="1">Baculovirus repeated orf</fullName>
    </submittedName>
</protein>
<organismHost>
    <name type="scientific">Lepidoptera</name>
    <name type="common">moths &amp; butterflies</name>
    <dbReference type="NCBI Taxonomy" id="7088"/>
</organismHost>
<proteinExistence type="predicted"/>
<name>A0A6H0F338_NPVLD</name>
<dbReference type="EMBL" id="MN661137">
    <property type="protein sequence ID" value="QIT08120.1"/>
    <property type="molecule type" value="Genomic_DNA"/>
</dbReference>
<evidence type="ECO:0000313" key="1">
    <source>
        <dbReference type="EMBL" id="QIT08120.1"/>
    </source>
</evidence>
<sequence>MKRPRPSSSPLIVRPLLESISRVSCV</sequence>